<keyword evidence="1" id="KW-0812">Transmembrane</keyword>
<evidence type="ECO:0000313" key="3">
    <source>
        <dbReference type="EMBL" id="TRW44405.1"/>
    </source>
</evidence>
<dbReference type="Pfam" id="PF13462">
    <property type="entry name" value="Thioredoxin_4"/>
    <property type="match status" value="1"/>
</dbReference>
<dbReference type="InterPro" id="IPR012336">
    <property type="entry name" value="Thioredoxin-like_fold"/>
</dbReference>
<feature type="domain" description="Thioredoxin-like fold" evidence="2">
    <location>
        <begin position="92"/>
        <end position="255"/>
    </location>
</feature>
<dbReference type="Gene3D" id="3.40.30.10">
    <property type="entry name" value="Glutaredoxin"/>
    <property type="match status" value="1"/>
</dbReference>
<gene>
    <name evidence="3" type="ORF">FJ693_13835</name>
</gene>
<dbReference type="AlphaFoldDB" id="A0A552WNP5"/>
<dbReference type="Proteomes" id="UP000318693">
    <property type="component" value="Unassembled WGS sequence"/>
</dbReference>
<keyword evidence="4" id="KW-1185">Reference proteome</keyword>
<proteinExistence type="predicted"/>
<dbReference type="EMBL" id="VJXR01000045">
    <property type="protein sequence ID" value="TRW44405.1"/>
    <property type="molecule type" value="Genomic_DNA"/>
</dbReference>
<organism evidence="3 4">
    <name type="scientific">Georgenia yuyongxinii</name>
    <dbReference type="NCBI Taxonomy" id="2589797"/>
    <lineage>
        <taxon>Bacteria</taxon>
        <taxon>Bacillati</taxon>
        <taxon>Actinomycetota</taxon>
        <taxon>Actinomycetes</taxon>
        <taxon>Micrococcales</taxon>
        <taxon>Bogoriellaceae</taxon>
        <taxon>Georgenia</taxon>
    </lineage>
</organism>
<dbReference type="CDD" id="cd02972">
    <property type="entry name" value="DsbA_family"/>
    <property type="match status" value="1"/>
</dbReference>
<dbReference type="RefSeq" id="WP_143419065.1">
    <property type="nucleotide sequence ID" value="NZ_VJXR01000045.1"/>
</dbReference>
<evidence type="ECO:0000256" key="1">
    <source>
        <dbReference type="SAM" id="Phobius"/>
    </source>
</evidence>
<sequence>MSTNMPKAQRREAAREEARKLRDAQAAREKRNRNLLIGGVIALIVIVAIAVFAIVREGNKPAIENVAVVPANTTLENGGVSLGADLVAGTANEGAPVIDVYLDFTCPHCATFEEVNGDAIDELVTAGEATVVYHPMPWLSEPDWTNFSARATNAVAVVADQAPEAYNDFQRGLFTLFAGAAGTEPTDEQIATTAVEAGVPQAVADTFTDREFIEWGVAAREQFQKDGYRGTPTVLIDGKEFEGWTQPGGLAEAVNAA</sequence>
<dbReference type="InterPro" id="IPR036249">
    <property type="entry name" value="Thioredoxin-like_sf"/>
</dbReference>
<reference evidence="3 4" key="1">
    <citation type="submission" date="2019-07" db="EMBL/GenBank/DDBJ databases">
        <title>Georgenia wutianyii sp. nov. and Georgenia *** sp. nov. isolated from plateau pika (Ochotona curzoniae) in the Qinghai-Tibet plateau of China.</title>
        <authorList>
            <person name="Tian Z."/>
        </authorList>
    </citation>
    <scope>NUCLEOTIDE SEQUENCE [LARGE SCALE GENOMIC DNA]</scope>
    <source>
        <strain evidence="3 4">Z446</strain>
    </source>
</reference>
<keyword evidence="1" id="KW-0472">Membrane</keyword>
<keyword evidence="1" id="KW-1133">Transmembrane helix</keyword>
<comment type="caution">
    <text evidence="3">The sequence shown here is derived from an EMBL/GenBank/DDBJ whole genome shotgun (WGS) entry which is preliminary data.</text>
</comment>
<feature type="transmembrane region" description="Helical" evidence="1">
    <location>
        <begin position="35"/>
        <end position="55"/>
    </location>
</feature>
<evidence type="ECO:0000313" key="4">
    <source>
        <dbReference type="Proteomes" id="UP000318693"/>
    </source>
</evidence>
<evidence type="ECO:0000259" key="2">
    <source>
        <dbReference type="Pfam" id="PF13462"/>
    </source>
</evidence>
<name>A0A552WNP5_9MICO</name>
<dbReference type="SUPFAM" id="SSF52833">
    <property type="entry name" value="Thioredoxin-like"/>
    <property type="match status" value="1"/>
</dbReference>
<accession>A0A552WNP5</accession>
<protein>
    <submittedName>
        <fullName evidence="3">Disulfide bond formation protein DsbA</fullName>
    </submittedName>
</protein>